<dbReference type="PROSITE" id="PS50255">
    <property type="entry name" value="CYTOCHROME_B5_2"/>
    <property type="match status" value="1"/>
</dbReference>
<evidence type="ECO:0000259" key="6">
    <source>
        <dbReference type="PROSITE" id="PS50255"/>
    </source>
</evidence>
<dbReference type="AlphaFoldDB" id="A0A4Y7T5T9"/>
<dbReference type="PANTHER" id="PTHR48083">
    <property type="entry name" value="MEDIUM-CHAIN SPECIFIC ACYL-COA DEHYDROGENASE, MITOCHONDRIAL-RELATED"/>
    <property type="match status" value="1"/>
</dbReference>
<name>A0A4Y7T5T9_COPMI</name>
<comment type="similarity">
    <text evidence="2">Belongs to the acyl-CoA dehydrogenase family.</text>
</comment>
<dbReference type="InterPro" id="IPR001199">
    <property type="entry name" value="Cyt_B5-like_heme/steroid-bd"/>
</dbReference>
<evidence type="ECO:0000256" key="5">
    <source>
        <dbReference type="ARBA" id="ARBA00023002"/>
    </source>
</evidence>
<keyword evidence="8" id="KW-1185">Reference proteome</keyword>
<dbReference type="Gene3D" id="1.20.140.10">
    <property type="entry name" value="Butyryl-CoA Dehydrogenase, subunit A, domain 3"/>
    <property type="match status" value="1"/>
</dbReference>
<dbReference type="InterPro" id="IPR013786">
    <property type="entry name" value="AcylCoA_DH/ox_N"/>
</dbReference>
<keyword evidence="5" id="KW-0560">Oxidoreductase</keyword>
<keyword evidence="3" id="KW-0285">Flavoprotein</keyword>
<comment type="cofactor">
    <cofactor evidence="1">
        <name>FAD</name>
        <dbReference type="ChEBI" id="CHEBI:57692"/>
    </cofactor>
</comment>
<protein>
    <submittedName>
        <fullName evidence="7">Acyl-CoA dehydrogenase</fullName>
    </submittedName>
</protein>
<dbReference type="SUPFAM" id="SSF55856">
    <property type="entry name" value="Cytochrome b5-like heme/steroid binding domain"/>
    <property type="match status" value="1"/>
</dbReference>
<dbReference type="Gene3D" id="3.10.120.10">
    <property type="entry name" value="Cytochrome b5-like heme/steroid binding domain"/>
    <property type="match status" value="1"/>
</dbReference>
<dbReference type="GO" id="GO:0003995">
    <property type="term" value="F:acyl-CoA dehydrogenase activity"/>
    <property type="evidence" value="ECO:0007669"/>
    <property type="project" value="InterPro"/>
</dbReference>
<evidence type="ECO:0000313" key="8">
    <source>
        <dbReference type="Proteomes" id="UP000298030"/>
    </source>
</evidence>
<dbReference type="GO" id="GO:0050660">
    <property type="term" value="F:flavin adenine dinucleotide binding"/>
    <property type="evidence" value="ECO:0007669"/>
    <property type="project" value="InterPro"/>
</dbReference>
<dbReference type="STRING" id="71717.A0A4Y7T5T9"/>
<keyword evidence="4" id="KW-0274">FAD</keyword>
<dbReference type="SUPFAM" id="SSF56645">
    <property type="entry name" value="Acyl-CoA dehydrogenase NM domain-like"/>
    <property type="match status" value="1"/>
</dbReference>
<accession>A0A4Y7T5T9</accession>
<dbReference type="InterPro" id="IPR036400">
    <property type="entry name" value="Cyt_B5-like_heme/steroid_sf"/>
</dbReference>
<dbReference type="Pfam" id="PF02770">
    <property type="entry name" value="Acyl-CoA_dh_M"/>
    <property type="match status" value="1"/>
</dbReference>
<evidence type="ECO:0000256" key="2">
    <source>
        <dbReference type="ARBA" id="ARBA00009347"/>
    </source>
</evidence>
<evidence type="ECO:0000313" key="7">
    <source>
        <dbReference type="EMBL" id="TEB29533.1"/>
    </source>
</evidence>
<dbReference type="Pfam" id="PF00173">
    <property type="entry name" value="Cyt-b5"/>
    <property type="match status" value="1"/>
</dbReference>
<dbReference type="OrthoDB" id="2588832at2759"/>
<dbReference type="InterPro" id="IPR009075">
    <property type="entry name" value="AcylCo_DH/oxidase_C"/>
</dbReference>
<gene>
    <name evidence="7" type="ORF">FA13DRAFT_1734744</name>
</gene>
<dbReference type="InterPro" id="IPR046373">
    <property type="entry name" value="Acyl-CoA_Oxase/DH_mid-dom_sf"/>
</dbReference>
<proteinExistence type="inferred from homology"/>
<dbReference type="Proteomes" id="UP000298030">
    <property type="component" value="Unassembled WGS sequence"/>
</dbReference>
<dbReference type="Pfam" id="PF02771">
    <property type="entry name" value="Acyl-CoA_dh_N"/>
    <property type="match status" value="1"/>
</dbReference>
<dbReference type="Gene3D" id="2.40.110.10">
    <property type="entry name" value="Butyryl-CoA Dehydrogenase, subunit A, domain 2"/>
    <property type="match status" value="1"/>
</dbReference>
<dbReference type="InterPro" id="IPR037069">
    <property type="entry name" value="AcylCoA_DH/ox_N_sf"/>
</dbReference>
<dbReference type="Gene3D" id="1.10.540.10">
    <property type="entry name" value="Acyl-CoA dehydrogenase/oxidase, N-terminal domain"/>
    <property type="match status" value="1"/>
</dbReference>
<dbReference type="SUPFAM" id="SSF47203">
    <property type="entry name" value="Acyl-CoA dehydrogenase C-terminal domain-like"/>
    <property type="match status" value="1"/>
</dbReference>
<dbReference type="InterPro" id="IPR006091">
    <property type="entry name" value="Acyl-CoA_Oxase/DH_mid-dom"/>
</dbReference>
<dbReference type="InterPro" id="IPR009100">
    <property type="entry name" value="AcylCoA_DH/oxidase_NM_dom_sf"/>
</dbReference>
<dbReference type="PROSITE" id="PS00072">
    <property type="entry name" value="ACYL_COA_DH_1"/>
    <property type="match status" value="1"/>
</dbReference>
<dbReference type="GO" id="GO:0005737">
    <property type="term" value="C:cytoplasm"/>
    <property type="evidence" value="ECO:0007669"/>
    <property type="project" value="TreeGrafter"/>
</dbReference>
<dbReference type="PANTHER" id="PTHR48083:SF28">
    <property type="entry name" value="ACYL-COA DEHYDROGENASE FAMILY PROTEIN (AFU_ORTHOLOGUE AFUA_6G10880)-RELATED"/>
    <property type="match status" value="1"/>
</dbReference>
<dbReference type="EMBL" id="QPFP01000027">
    <property type="protein sequence ID" value="TEB29533.1"/>
    <property type="molecule type" value="Genomic_DNA"/>
</dbReference>
<dbReference type="Pfam" id="PF00441">
    <property type="entry name" value="Acyl-CoA_dh_1"/>
    <property type="match status" value="1"/>
</dbReference>
<feature type="domain" description="Cytochrome b5 heme-binding" evidence="6">
    <location>
        <begin position="5"/>
        <end position="84"/>
    </location>
</feature>
<dbReference type="SMART" id="SM01117">
    <property type="entry name" value="Cyt-b5"/>
    <property type="match status" value="1"/>
</dbReference>
<evidence type="ECO:0000256" key="4">
    <source>
        <dbReference type="ARBA" id="ARBA00022827"/>
    </source>
</evidence>
<dbReference type="InterPro" id="IPR050741">
    <property type="entry name" value="Acyl-CoA_dehydrogenase"/>
</dbReference>
<evidence type="ECO:0000256" key="1">
    <source>
        <dbReference type="ARBA" id="ARBA00001974"/>
    </source>
</evidence>
<dbReference type="InterPro" id="IPR006089">
    <property type="entry name" value="Acyl-CoA_DH_CS"/>
</dbReference>
<organism evidence="7 8">
    <name type="scientific">Coprinellus micaceus</name>
    <name type="common">Glistening ink-cap mushroom</name>
    <name type="synonym">Coprinus micaceus</name>
    <dbReference type="NCBI Taxonomy" id="71717"/>
    <lineage>
        <taxon>Eukaryota</taxon>
        <taxon>Fungi</taxon>
        <taxon>Dikarya</taxon>
        <taxon>Basidiomycota</taxon>
        <taxon>Agaricomycotina</taxon>
        <taxon>Agaricomycetes</taxon>
        <taxon>Agaricomycetidae</taxon>
        <taxon>Agaricales</taxon>
        <taxon>Agaricineae</taxon>
        <taxon>Psathyrellaceae</taxon>
        <taxon>Coprinellus</taxon>
    </lineage>
</organism>
<sequence>MSKVFKEYTVEEIGKHNKEGDLWVIIDAKVYDLSRFASMHPGGSSVLFADSIAGKDATQAFFGLHKHEVLLRPQYQRLQIGTVAGQVEKIKAPVPGELSKVPYAEPTWLSKGYYSPYYTEKHRKFQTAVRYFFETVVAPESKKCEDSGKKISQEVVDKMAEANIIAMRLGPGKHLRGRTLMGGIVKPEEFDYFYEGIVHAELARVSSRAVVDGLLAGLVIGLPPVLNFGSKELYDQVVPETFAGKKYVALAITEAFAGSDVSGLQTTAVRDGDEWVITGTKKWITNGTFADYFTTGCKTEDGFTVILIPRGPGVETKQIKTAYSSVAGTAYVTFDKVRVPVGYTLGKVGMGMQVILSNFNHERWMVCCTSVSTQRLVIEECLKWATQRIVFGKPLTNLAVIRSKLAMMISRVETSQNWLESITYQMCNMNYAEQSDKLAGPIGLLKTHISKSGRENAEEAVQIFGGRALTVTGMGKFIENFHRTSGFDAILAGAEDVLSDLGVRQALKKMPAEAKL</sequence>
<dbReference type="InterPro" id="IPR036250">
    <property type="entry name" value="AcylCo_DH-like_C"/>
</dbReference>
<comment type="caution">
    <text evidence="7">The sequence shown here is derived from an EMBL/GenBank/DDBJ whole genome shotgun (WGS) entry which is preliminary data.</text>
</comment>
<evidence type="ECO:0000256" key="3">
    <source>
        <dbReference type="ARBA" id="ARBA00022630"/>
    </source>
</evidence>
<reference evidence="7 8" key="1">
    <citation type="journal article" date="2019" name="Nat. Ecol. Evol.">
        <title>Megaphylogeny resolves global patterns of mushroom evolution.</title>
        <authorList>
            <person name="Varga T."/>
            <person name="Krizsan K."/>
            <person name="Foldi C."/>
            <person name="Dima B."/>
            <person name="Sanchez-Garcia M."/>
            <person name="Sanchez-Ramirez S."/>
            <person name="Szollosi G.J."/>
            <person name="Szarkandi J.G."/>
            <person name="Papp V."/>
            <person name="Albert L."/>
            <person name="Andreopoulos W."/>
            <person name="Angelini C."/>
            <person name="Antonin V."/>
            <person name="Barry K.W."/>
            <person name="Bougher N.L."/>
            <person name="Buchanan P."/>
            <person name="Buyck B."/>
            <person name="Bense V."/>
            <person name="Catcheside P."/>
            <person name="Chovatia M."/>
            <person name="Cooper J."/>
            <person name="Damon W."/>
            <person name="Desjardin D."/>
            <person name="Finy P."/>
            <person name="Geml J."/>
            <person name="Haridas S."/>
            <person name="Hughes K."/>
            <person name="Justo A."/>
            <person name="Karasinski D."/>
            <person name="Kautmanova I."/>
            <person name="Kiss B."/>
            <person name="Kocsube S."/>
            <person name="Kotiranta H."/>
            <person name="LaButti K.M."/>
            <person name="Lechner B.E."/>
            <person name="Liimatainen K."/>
            <person name="Lipzen A."/>
            <person name="Lukacs Z."/>
            <person name="Mihaltcheva S."/>
            <person name="Morgado L.N."/>
            <person name="Niskanen T."/>
            <person name="Noordeloos M.E."/>
            <person name="Ohm R.A."/>
            <person name="Ortiz-Santana B."/>
            <person name="Ovrebo C."/>
            <person name="Racz N."/>
            <person name="Riley R."/>
            <person name="Savchenko A."/>
            <person name="Shiryaev A."/>
            <person name="Soop K."/>
            <person name="Spirin V."/>
            <person name="Szebenyi C."/>
            <person name="Tomsovsky M."/>
            <person name="Tulloss R.E."/>
            <person name="Uehling J."/>
            <person name="Grigoriev I.V."/>
            <person name="Vagvolgyi C."/>
            <person name="Papp T."/>
            <person name="Martin F.M."/>
            <person name="Miettinen O."/>
            <person name="Hibbett D.S."/>
            <person name="Nagy L.G."/>
        </authorList>
    </citation>
    <scope>NUCLEOTIDE SEQUENCE [LARGE SCALE GENOMIC DNA]</scope>
    <source>
        <strain evidence="7 8">FP101781</strain>
    </source>
</reference>
<dbReference type="GO" id="GO:0033539">
    <property type="term" value="P:fatty acid beta-oxidation using acyl-CoA dehydrogenase"/>
    <property type="evidence" value="ECO:0007669"/>
    <property type="project" value="TreeGrafter"/>
</dbReference>